<dbReference type="EMBL" id="JAUCGQ010000001">
    <property type="protein sequence ID" value="MDM7854720.1"/>
    <property type="molecule type" value="Genomic_DNA"/>
</dbReference>
<evidence type="ECO:0008006" key="4">
    <source>
        <dbReference type="Google" id="ProtNLM"/>
    </source>
</evidence>
<keyword evidence="3" id="KW-1185">Reference proteome</keyword>
<keyword evidence="1" id="KW-0732">Signal</keyword>
<feature type="signal peptide" evidence="1">
    <location>
        <begin position="1"/>
        <end position="25"/>
    </location>
</feature>
<protein>
    <recommendedName>
        <fullName evidence="4">Lipoprotein</fullName>
    </recommendedName>
</protein>
<name>A0ABT7SEV2_9CELL</name>
<comment type="caution">
    <text evidence="2">The sequence shown here is derived from an EMBL/GenBank/DDBJ whole genome shotgun (WGS) entry which is preliminary data.</text>
</comment>
<accession>A0ABT7SEV2</accession>
<proteinExistence type="predicted"/>
<evidence type="ECO:0000313" key="3">
    <source>
        <dbReference type="Proteomes" id="UP001529338"/>
    </source>
</evidence>
<evidence type="ECO:0000313" key="2">
    <source>
        <dbReference type="EMBL" id="MDM7854720.1"/>
    </source>
</evidence>
<feature type="chain" id="PRO_5045369832" description="Lipoprotein" evidence="1">
    <location>
        <begin position="26"/>
        <end position="168"/>
    </location>
</feature>
<evidence type="ECO:0000256" key="1">
    <source>
        <dbReference type="SAM" id="SignalP"/>
    </source>
</evidence>
<sequence length="168" mass="17076">MSHRIKVAALAVALVALVGCTATHGAPQRPVASVTSAAPDCRASDVVAQLLGGRGNPTPATTPGRVPSGFVPAAAVECSSAGGAQAVVERRMSGDLAALVTTLDRPSDRAADVCPAMGQIQPVLYLVDAQGRTVRVAWPLDRCGYVQQRASDAVAALHVDSEQTLAVG</sequence>
<dbReference type="RefSeq" id="WP_289454538.1">
    <property type="nucleotide sequence ID" value="NZ_JAUCGQ010000001.1"/>
</dbReference>
<dbReference type="PROSITE" id="PS51257">
    <property type="entry name" value="PROKAR_LIPOPROTEIN"/>
    <property type="match status" value="1"/>
</dbReference>
<reference evidence="2 3" key="1">
    <citation type="submission" date="2023-06" db="EMBL/GenBank/DDBJ databases">
        <title>Cellulomonas sp. MW4 Whole genome sequence.</title>
        <authorList>
            <person name="Park S."/>
        </authorList>
    </citation>
    <scope>NUCLEOTIDE SEQUENCE [LARGE SCALE GENOMIC DNA]</scope>
    <source>
        <strain evidence="2 3">MW4</strain>
    </source>
</reference>
<gene>
    <name evidence="2" type="ORF">QRT04_07240</name>
</gene>
<dbReference type="Proteomes" id="UP001529338">
    <property type="component" value="Unassembled WGS sequence"/>
</dbReference>
<organism evidence="2 3">
    <name type="scientific">Cellulomonas alba</name>
    <dbReference type="NCBI Taxonomy" id="3053467"/>
    <lineage>
        <taxon>Bacteria</taxon>
        <taxon>Bacillati</taxon>
        <taxon>Actinomycetota</taxon>
        <taxon>Actinomycetes</taxon>
        <taxon>Micrococcales</taxon>
        <taxon>Cellulomonadaceae</taxon>
        <taxon>Cellulomonas</taxon>
    </lineage>
</organism>